<evidence type="ECO:0000256" key="4">
    <source>
        <dbReference type="ARBA" id="ARBA00023040"/>
    </source>
</evidence>
<feature type="transmembrane region" description="Helical" evidence="9">
    <location>
        <begin position="268"/>
        <end position="289"/>
    </location>
</feature>
<evidence type="ECO:0000259" key="10">
    <source>
        <dbReference type="PROSITE" id="PS50262"/>
    </source>
</evidence>
<evidence type="ECO:0000313" key="11">
    <source>
        <dbReference type="EMBL" id="PIK37433.1"/>
    </source>
</evidence>
<keyword evidence="2 9" id="KW-0812">Transmembrane</keyword>
<dbReference type="Pfam" id="PF00001">
    <property type="entry name" value="7tm_1"/>
    <property type="match status" value="1"/>
</dbReference>
<dbReference type="SUPFAM" id="SSF81321">
    <property type="entry name" value="Family A G protein-coupled receptor-like"/>
    <property type="match status" value="1"/>
</dbReference>
<keyword evidence="4" id="KW-0297">G-protein coupled receptor</keyword>
<dbReference type="Gene3D" id="1.20.1070.10">
    <property type="entry name" value="Rhodopsin 7-helix transmembrane proteins"/>
    <property type="match status" value="1"/>
</dbReference>
<dbReference type="PROSITE" id="PS50262">
    <property type="entry name" value="G_PROTEIN_RECEP_F1_2"/>
    <property type="match status" value="1"/>
</dbReference>
<dbReference type="GO" id="GO:0005886">
    <property type="term" value="C:plasma membrane"/>
    <property type="evidence" value="ECO:0007669"/>
    <property type="project" value="TreeGrafter"/>
</dbReference>
<feature type="transmembrane region" description="Helical" evidence="9">
    <location>
        <begin position="207"/>
        <end position="240"/>
    </location>
</feature>
<accession>A0A2G8JNY1</accession>
<dbReference type="InterPro" id="IPR000276">
    <property type="entry name" value="GPCR_Rhodpsn"/>
</dbReference>
<dbReference type="EMBL" id="MRZV01001505">
    <property type="protein sequence ID" value="PIK37433.1"/>
    <property type="molecule type" value="Genomic_DNA"/>
</dbReference>
<feature type="transmembrane region" description="Helical" evidence="9">
    <location>
        <begin position="315"/>
        <end position="334"/>
    </location>
</feature>
<keyword evidence="12" id="KW-1185">Reference proteome</keyword>
<feature type="transmembrane region" description="Helical" evidence="9">
    <location>
        <begin position="126"/>
        <end position="147"/>
    </location>
</feature>
<organism evidence="11 12">
    <name type="scientific">Stichopus japonicus</name>
    <name type="common">Sea cucumber</name>
    <dbReference type="NCBI Taxonomy" id="307972"/>
    <lineage>
        <taxon>Eukaryota</taxon>
        <taxon>Metazoa</taxon>
        <taxon>Echinodermata</taxon>
        <taxon>Eleutherozoa</taxon>
        <taxon>Echinozoa</taxon>
        <taxon>Holothuroidea</taxon>
        <taxon>Aspidochirotacea</taxon>
        <taxon>Aspidochirotida</taxon>
        <taxon>Stichopodidae</taxon>
        <taxon>Apostichopus</taxon>
    </lineage>
</organism>
<evidence type="ECO:0000256" key="8">
    <source>
        <dbReference type="SAM" id="MobiDB-lite"/>
    </source>
</evidence>
<keyword evidence="7" id="KW-0807">Transducer</keyword>
<feature type="transmembrane region" description="Helical" evidence="9">
    <location>
        <begin position="49"/>
        <end position="74"/>
    </location>
</feature>
<comment type="caution">
    <text evidence="11">The sequence shown here is derived from an EMBL/GenBank/DDBJ whole genome shotgun (WGS) entry which is preliminary data.</text>
</comment>
<feature type="transmembrane region" description="Helical" evidence="9">
    <location>
        <begin position="167"/>
        <end position="187"/>
    </location>
</feature>
<evidence type="ECO:0000256" key="5">
    <source>
        <dbReference type="ARBA" id="ARBA00023136"/>
    </source>
</evidence>
<dbReference type="CDD" id="cd00637">
    <property type="entry name" value="7tm_classA_rhodopsin-like"/>
    <property type="match status" value="1"/>
</dbReference>
<dbReference type="Proteomes" id="UP000230750">
    <property type="component" value="Unassembled WGS sequence"/>
</dbReference>
<evidence type="ECO:0000313" key="12">
    <source>
        <dbReference type="Proteomes" id="UP000230750"/>
    </source>
</evidence>
<dbReference type="PRINTS" id="PR00237">
    <property type="entry name" value="GPCRRHODOPSN"/>
</dbReference>
<dbReference type="PANTHER" id="PTHR45695:SF9">
    <property type="entry name" value="LEUCOKININ RECEPTOR"/>
    <property type="match status" value="1"/>
</dbReference>
<keyword evidence="3 9" id="KW-1133">Transmembrane helix</keyword>
<dbReference type="STRING" id="307972.A0A2G8JNY1"/>
<dbReference type="InterPro" id="IPR017452">
    <property type="entry name" value="GPCR_Rhodpsn_7TM"/>
</dbReference>
<keyword evidence="5 9" id="KW-0472">Membrane</keyword>
<feature type="domain" description="G-protein coupled receptors family 1 profile" evidence="10">
    <location>
        <begin position="65"/>
        <end position="329"/>
    </location>
</feature>
<dbReference type="AlphaFoldDB" id="A0A2G8JNY1"/>
<feature type="transmembrane region" description="Helical" evidence="9">
    <location>
        <begin position="86"/>
        <end position="106"/>
    </location>
</feature>
<gene>
    <name evidence="11" type="ORF">BSL78_25728</name>
</gene>
<protein>
    <submittedName>
        <fullName evidence="11">Putative neuromedin-B receptor-like</fullName>
    </submittedName>
</protein>
<feature type="compositionally biased region" description="Polar residues" evidence="8">
    <location>
        <begin position="362"/>
        <end position="373"/>
    </location>
</feature>
<evidence type="ECO:0000256" key="7">
    <source>
        <dbReference type="ARBA" id="ARBA00023224"/>
    </source>
</evidence>
<evidence type="ECO:0000256" key="6">
    <source>
        <dbReference type="ARBA" id="ARBA00023170"/>
    </source>
</evidence>
<dbReference type="PANTHER" id="PTHR45695">
    <property type="entry name" value="LEUCOKININ RECEPTOR-RELATED"/>
    <property type="match status" value="1"/>
</dbReference>
<reference evidence="11 12" key="1">
    <citation type="journal article" date="2017" name="PLoS Biol.">
        <title>The sea cucumber genome provides insights into morphological evolution and visceral regeneration.</title>
        <authorList>
            <person name="Zhang X."/>
            <person name="Sun L."/>
            <person name="Yuan J."/>
            <person name="Sun Y."/>
            <person name="Gao Y."/>
            <person name="Zhang L."/>
            <person name="Li S."/>
            <person name="Dai H."/>
            <person name="Hamel J.F."/>
            <person name="Liu C."/>
            <person name="Yu Y."/>
            <person name="Liu S."/>
            <person name="Lin W."/>
            <person name="Guo K."/>
            <person name="Jin S."/>
            <person name="Xu P."/>
            <person name="Storey K.B."/>
            <person name="Huan P."/>
            <person name="Zhang T."/>
            <person name="Zhou Y."/>
            <person name="Zhang J."/>
            <person name="Lin C."/>
            <person name="Li X."/>
            <person name="Xing L."/>
            <person name="Huo D."/>
            <person name="Sun M."/>
            <person name="Wang L."/>
            <person name="Mercier A."/>
            <person name="Li F."/>
            <person name="Yang H."/>
            <person name="Xiang J."/>
        </authorList>
    </citation>
    <scope>NUCLEOTIDE SEQUENCE [LARGE SCALE GENOMIC DNA]</scope>
    <source>
        <strain evidence="11">Shaxun</strain>
        <tissue evidence="11">Muscle</tissue>
    </source>
</reference>
<keyword evidence="6 11" id="KW-0675">Receptor</keyword>
<evidence type="ECO:0000256" key="2">
    <source>
        <dbReference type="ARBA" id="ARBA00022692"/>
    </source>
</evidence>
<dbReference type="OrthoDB" id="10349133at2759"/>
<feature type="region of interest" description="Disordered" evidence="8">
    <location>
        <begin position="362"/>
        <end position="381"/>
    </location>
</feature>
<evidence type="ECO:0000256" key="3">
    <source>
        <dbReference type="ARBA" id="ARBA00022989"/>
    </source>
</evidence>
<sequence length="393" mass="44712">MSVTGSYEILGELSSILGNLQSYPSYEYNGSYFFENCAKVASSSQNVRNAYVCIYCFMLLISVVTNATILYIILRKRLWRDVSVIMIGNLAVNDVLVCVAILVPEISQWLGYFEDNTYKSLTVCRIHMASEALFPTVTIFSLVVMSYERFRISRAKILTRSQPNRRFVAIATLMVVWLLALASALPIMKVCIAHSPTFIYVMDWSPFMVNFTIARFVLIYMTPLFLIAIFYTYMAVSLFGSLTSNKSLKNTLRSSSAGRRAQRGRRRLAAMVITLVVAFAVGWMPHYIFRFLTFYTEEQAFCTGIVLAHLKNFQLIFFCIVSLLNPFIVFVIGANFRRYLLDMIPCSIRTFRSNGKHQTTSVTWASRSNQTPPDETEGIPLNSIEQPLSTIDR</sequence>
<evidence type="ECO:0000256" key="1">
    <source>
        <dbReference type="ARBA" id="ARBA00004141"/>
    </source>
</evidence>
<evidence type="ECO:0000256" key="9">
    <source>
        <dbReference type="SAM" id="Phobius"/>
    </source>
</evidence>
<proteinExistence type="predicted"/>
<dbReference type="GO" id="GO:0004930">
    <property type="term" value="F:G protein-coupled receptor activity"/>
    <property type="evidence" value="ECO:0007669"/>
    <property type="project" value="UniProtKB-KW"/>
</dbReference>
<name>A0A2G8JNY1_STIJA</name>
<comment type="subcellular location">
    <subcellularLocation>
        <location evidence="1">Membrane</location>
        <topology evidence="1">Multi-pass membrane protein</topology>
    </subcellularLocation>
</comment>